<accession>A0AAE1I0W6</accession>
<dbReference type="AlphaFoldDB" id="A0AAE1I0W6"/>
<name>A0AAE1I0W6_9NEOP</name>
<reference evidence="3" key="2">
    <citation type="journal article" date="2023" name="BMC Genomics">
        <title>Pest status, molecular evolution, and epigenetic factors derived from the genome assembly of Frankliniella fusca, a thysanopteran phytovirus vector.</title>
        <authorList>
            <person name="Catto M.A."/>
            <person name="Labadie P.E."/>
            <person name="Jacobson A.L."/>
            <person name="Kennedy G.G."/>
            <person name="Srinivasan R."/>
            <person name="Hunt B.G."/>
        </authorList>
    </citation>
    <scope>NUCLEOTIDE SEQUENCE</scope>
    <source>
        <strain evidence="3">PL_HMW_Pooled</strain>
    </source>
</reference>
<dbReference type="EMBL" id="JAHWGI010001420">
    <property type="protein sequence ID" value="KAK3931229.1"/>
    <property type="molecule type" value="Genomic_DNA"/>
</dbReference>
<feature type="compositionally biased region" description="Polar residues" evidence="1">
    <location>
        <begin position="1"/>
        <end position="10"/>
    </location>
</feature>
<feature type="compositionally biased region" description="Acidic residues" evidence="1">
    <location>
        <begin position="657"/>
        <end position="669"/>
    </location>
</feature>
<feature type="region of interest" description="Disordered" evidence="1">
    <location>
        <begin position="647"/>
        <end position="676"/>
    </location>
</feature>
<sequence>MGKSKNNNDSPGVKKPYAKPRTYSYNPEWEKKPEFRGWIRKTSDELIQKGKGEAWCKYCDSSLRAHLDSLKDHLASEKHSNAAKRLVKDSQGRLQPTIGEAFGAKQSEKEQRKIKDIKLSAYTACHTSIKAIDHSGELLKSIGTGSGFQNLRLHRTKCSKIIINVIAPTFLEDIVRDVGTSQPTPCMTRMIALGTDGAPALCGPHNSLFALLKRNDCPKLQLMRCICHSMDKCSSYASKELPSNLEFMLRETTKWFSLSSIRKHIYEEIFKGLNEGKEPHMLVKLATTRWLAWGNCVARVLDQYQSLKELFAVEAVNEHEKCYTAKTLHAMYQDPTNLLYLTFLRPILRDVNQKSLLFQSNSADITKVYKELRVFVYTLVRKVLKKEVIPEVNSDGVLRGVELAALNEAFKDNHSFLPLDMVKFGDAFDTLVNKLNLPERLVTPVKQRCANFLVRLTKELVERLPTCVEVVERLRFFAPERALALQARPKFQQLPLDLIPDTMDGETIESQWAALGELRLVDIMPEVEDLSTINVEDFWGRVWQLKDAEGEQPYRKLAEYVLTLLSLPLSNAVVERIFSIMGVVKTKLRNRMSLKMLAAILLVRAHLGVSGLTVQIRGGIYTRDVCCKSFEPSPAMIERFTSATMYDPKPKSRPLGEDENDPDDPDVVEVEQLPNETEENQIFTFEIFDDLDVADIEIY</sequence>
<dbReference type="PANTHER" id="PTHR37162:SF1">
    <property type="entry name" value="BED-TYPE DOMAIN-CONTAINING PROTEIN"/>
    <property type="match status" value="1"/>
</dbReference>
<gene>
    <name evidence="3" type="ORF">KUF71_025373</name>
</gene>
<dbReference type="PANTHER" id="PTHR37162">
    <property type="entry name" value="HAT FAMILY DIMERISATION DOMAINCONTAINING PROTEIN-RELATED"/>
    <property type="match status" value="1"/>
</dbReference>
<proteinExistence type="predicted"/>
<evidence type="ECO:0000259" key="2">
    <source>
        <dbReference type="Pfam" id="PF05699"/>
    </source>
</evidence>
<feature type="region of interest" description="Disordered" evidence="1">
    <location>
        <begin position="1"/>
        <end position="26"/>
    </location>
</feature>
<evidence type="ECO:0000313" key="3">
    <source>
        <dbReference type="EMBL" id="KAK3931229.1"/>
    </source>
</evidence>
<protein>
    <submittedName>
        <fullName evidence="3">Protein FAM200B</fullName>
    </submittedName>
</protein>
<organism evidence="3 4">
    <name type="scientific">Frankliniella fusca</name>
    <dbReference type="NCBI Taxonomy" id="407009"/>
    <lineage>
        <taxon>Eukaryota</taxon>
        <taxon>Metazoa</taxon>
        <taxon>Ecdysozoa</taxon>
        <taxon>Arthropoda</taxon>
        <taxon>Hexapoda</taxon>
        <taxon>Insecta</taxon>
        <taxon>Pterygota</taxon>
        <taxon>Neoptera</taxon>
        <taxon>Paraneoptera</taxon>
        <taxon>Thysanoptera</taxon>
        <taxon>Terebrantia</taxon>
        <taxon>Thripoidea</taxon>
        <taxon>Thripidae</taxon>
        <taxon>Frankliniella</taxon>
    </lineage>
</organism>
<feature type="domain" description="HAT C-terminal dimerisation" evidence="2">
    <location>
        <begin position="534"/>
        <end position="604"/>
    </location>
</feature>
<keyword evidence="4" id="KW-1185">Reference proteome</keyword>
<dbReference type="Proteomes" id="UP001219518">
    <property type="component" value="Unassembled WGS sequence"/>
</dbReference>
<dbReference type="Pfam" id="PF05699">
    <property type="entry name" value="Dimer_Tnp_hAT"/>
    <property type="match status" value="1"/>
</dbReference>
<dbReference type="InterPro" id="IPR012337">
    <property type="entry name" value="RNaseH-like_sf"/>
</dbReference>
<evidence type="ECO:0000313" key="4">
    <source>
        <dbReference type="Proteomes" id="UP001219518"/>
    </source>
</evidence>
<dbReference type="GO" id="GO:0046983">
    <property type="term" value="F:protein dimerization activity"/>
    <property type="evidence" value="ECO:0007669"/>
    <property type="project" value="InterPro"/>
</dbReference>
<comment type="caution">
    <text evidence="3">The sequence shown here is derived from an EMBL/GenBank/DDBJ whole genome shotgun (WGS) entry which is preliminary data.</text>
</comment>
<reference evidence="3" key="1">
    <citation type="submission" date="2021-07" db="EMBL/GenBank/DDBJ databases">
        <authorList>
            <person name="Catto M.A."/>
            <person name="Jacobson A."/>
            <person name="Kennedy G."/>
            <person name="Labadie P."/>
            <person name="Hunt B.G."/>
            <person name="Srinivasan R."/>
        </authorList>
    </citation>
    <scope>NUCLEOTIDE SEQUENCE</scope>
    <source>
        <strain evidence="3">PL_HMW_Pooled</strain>
        <tissue evidence="3">Head</tissue>
    </source>
</reference>
<evidence type="ECO:0000256" key="1">
    <source>
        <dbReference type="SAM" id="MobiDB-lite"/>
    </source>
</evidence>
<dbReference type="InterPro" id="IPR008906">
    <property type="entry name" value="HATC_C_dom"/>
</dbReference>
<dbReference type="SUPFAM" id="SSF53098">
    <property type="entry name" value="Ribonuclease H-like"/>
    <property type="match status" value="1"/>
</dbReference>